<evidence type="ECO:0000313" key="1">
    <source>
        <dbReference type="EMBL" id="MCD7453938.1"/>
    </source>
</evidence>
<dbReference type="Gene3D" id="2.40.10.230">
    <property type="entry name" value="Probable tRNA pseudouridine synthase domain"/>
    <property type="match status" value="1"/>
</dbReference>
<proteinExistence type="predicted"/>
<reference evidence="1 2" key="1">
    <citation type="journal article" date="2021" name="BMC Genomics">
        <title>Datura genome reveals duplications of psychoactive alkaloid biosynthetic genes and high mutation rate following tissue culture.</title>
        <authorList>
            <person name="Rajewski A."/>
            <person name="Carter-House D."/>
            <person name="Stajich J."/>
            <person name="Litt A."/>
        </authorList>
    </citation>
    <scope>NUCLEOTIDE SEQUENCE [LARGE SCALE GENOMIC DNA]</scope>
    <source>
        <strain evidence="1">AR-01</strain>
    </source>
</reference>
<dbReference type="Proteomes" id="UP000823775">
    <property type="component" value="Unassembled WGS sequence"/>
</dbReference>
<dbReference type="InterPro" id="IPR038664">
    <property type="entry name" value="Gar1/Naf1_Cbf5-bd_sf"/>
</dbReference>
<evidence type="ECO:0000313" key="2">
    <source>
        <dbReference type="Proteomes" id="UP000823775"/>
    </source>
</evidence>
<sequence length="137" mass="14897">MAAVVFEVPMEHLIGDAVKKLTNKKIFYYKAPIYLQNKTQIGKDDEILSPINESLQSATDDRLILLKTVSEALKPGVLTALMGASGGWKNNIVGYVCLGSYETCGAYTIKISLGWISRNQQSLNGATQKVDHCSGTS</sequence>
<keyword evidence="2" id="KW-1185">Reference proteome</keyword>
<protein>
    <submittedName>
        <fullName evidence="1">Uncharacterized protein</fullName>
    </submittedName>
</protein>
<accession>A0ABS8S4K6</accession>
<organism evidence="1 2">
    <name type="scientific">Datura stramonium</name>
    <name type="common">Jimsonweed</name>
    <name type="synonym">Common thornapple</name>
    <dbReference type="NCBI Taxonomy" id="4076"/>
    <lineage>
        <taxon>Eukaryota</taxon>
        <taxon>Viridiplantae</taxon>
        <taxon>Streptophyta</taxon>
        <taxon>Embryophyta</taxon>
        <taxon>Tracheophyta</taxon>
        <taxon>Spermatophyta</taxon>
        <taxon>Magnoliopsida</taxon>
        <taxon>eudicotyledons</taxon>
        <taxon>Gunneridae</taxon>
        <taxon>Pentapetalae</taxon>
        <taxon>asterids</taxon>
        <taxon>lamiids</taxon>
        <taxon>Solanales</taxon>
        <taxon>Solanaceae</taxon>
        <taxon>Solanoideae</taxon>
        <taxon>Datureae</taxon>
        <taxon>Datura</taxon>
    </lineage>
</organism>
<comment type="caution">
    <text evidence="1">The sequence shown here is derived from an EMBL/GenBank/DDBJ whole genome shotgun (WGS) entry which is preliminary data.</text>
</comment>
<gene>
    <name evidence="1" type="ORF">HAX54_022747</name>
</gene>
<name>A0ABS8S4K6_DATST</name>
<dbReference type="EMBL" id="JACEIK010000275">
    <property type="protein sequence ID" value="MCD7453938.1"/>
    <property type="molecule type" value="Genomic_DNA"/>
</dbReference>